<dbReference type="KEGG" id="tum:CBW65_14465"/>
<dbReference type="SUPFAM" id="SSF56784">
    <property type="entry name" value="HAD-like"/>
    <property type="match status" value="1"/>
</dbReference>
<name>A0A1Y0INM1_9BACL</name>
<evidence type="ECO:0000313" key="1">
    <source>
        <dbReference type="EMBL" id="ARU62077.1"/>
    </source>
</evidence>
<dbReference type="InterPro" id="IPR023214">
    <property type="entry name" value="HAD_sf"/>
</dbReference>
<accession>A0A1Y0INM1</accession>
<dbReference type="InterPro" id="IPR036412">
    <property type="entry name" value="HAD-like_sf"/>
</dbReference>
<dbReference type="Gene3D" id="3.30.1240.10">
    <property type="match status" value="1"/>
</dbReference>
<dbReference type="GO" id="GO:0000287">
    <property type="term" value="F:magnesium ion binding"/>
    <property type="evidence" value="ECO:0007669"/>
    <property type="project" value="TreeGrafter"/>
</dbReference>
<reference evidence="2" key="1">
    <citation type="submission" date="2017-05" db="EMBL/GenBank/DDBJ databases">
        <authorList>
            <person name="Sung H."/>
        </authorList>
    </citation>
    <scope>NUCLEOTIDE SEQUENCE [LARGE SCALE GENOMIC DNA]</scope>
    <source>
        <strain evidence="2">AR23208</strain>
    </source>
</reference>
<dbReference type="AlphaFoldDB" id="A0A1Y0INM1"/>
<dbReference type="InterPro" id="IPR006379">
    <property type="entry name" value="HAD-SF_hydro_IIB"/>
</dbReference>
<dbReference type="PROSITE" id="PS01229">
    <property type="entry name" value="COF_2"/>
    <property type="match status" value="1"/>
</dbReference>
<evidence type="ECO:0008006" key="3">
    <source>
        <dbReference type="Google" id="ProtNLM"/>
    </source>
</evidence>
<dbReference type="Proteomes" id="UP000195437">
    <property type="component" value="Chromosome"/>
</dbReference>
<protein>
    <recommendedName>
        <fullName evidence="3">Hydrolase</fullName>
    </recommendedName>
</protein>
<keyword evidence="2" id="KW-1185">Reference proteome</keyword>
<dbReference type="Pfam" id="PF08282">
    <property type="entry name" value="Hydrolase_3"/>
    <property type="match status" value="1"/>
</dbReference>
<gene>
    <name evidence="1" type="ORF">CBW65_14465</name>
</gene>
<dbReference type="CDD" id="cd07516">
    <property type="entry name" value="HAD_Pase"/>
    <property type="match status" value="1"/>
</dbReference>
<dbReference type="PANTHER" id="PTHR10000">
    <property type="entry name" value="PHOSPHOSERINE PHOSPHATASE"/>
    <property type="match status" value="1"/>
</dbReference>
<dbReference type="PANTHER" id="PTHR10000:SF8">
    <property type="entry name" value="HAD SUPERFAMILY HYDROLASE-LIKE, TYPE 3"/>
    <property type="match status" value="1"/>
</dbReference>
<dbReference type="GO" id="GO:0005829">
    <property type="term" value="C:cytosol"/>
    <property type="evidence" value="ECO:0007669"/>
    <property type="project" value="TreeGrafter"/>
</dbReference>
<dbReference type="Gene3D" id="3.40.50.1000">
    <property type="entry name" value="HAD superfamily/HAD-like"/>
    <property type="match status" value="1"/>
</dbReference>
<dbReference type="EMBL" id="CP021434">
    <property type="protein sequence ID" value="ARU62077.1"/>
    <property type="molecule type" value="Genomic_DNA"/>
</dbReference>
<proteinExistence type="predicted"/>
<dbReference type="NCBIfam" id="TIGR01484">
    <property type="entry name" value="HAD-SF-IIB"/>
    <property type="match status" value="1"/>
</dbReference>
<dbReference type="GO" id="GO:0016791">
    <property type="term" value="F:phosphatase activity"/>
    <property type="evidence" value="ECO:0007669"/>
    <property type="project" value="TreeGrafter"/>
</dbReference>
<evidence type="ECO:0000313" key="2">
    <source>
        <dbReference type="Proteomes" id="UP000195437"/>
    </source>
</evidence>
<sequence>MSDCSVSKLRGKNKKEVAANMIRLIAIDLDDTLIAPNGQIPPANLAALRRVRDAGVQVVIATARGYAGAKRFYDPLELTTPMIVSSGSNVVDGQTGAVLRRRLLPLDFARKVAQFAQTHDIALRVYVGSEVWNNFDYDPVNGTNRTIERTVEQLPERLVDEPYQIFVKGNRESQLLLEAFGEAGDGYCCRHHVYGDGISELNILHPKATKQDALAELCEALEVPREQVMALGDSRNDLGMIKWAGIGVAMRWSPPEVQAVADWVLPADAERLTDDEDADVAEALLRFVLSAEAQSKSS</sequence>
<organism evidence="1 2">
    <name type="scientific">Tumebacillus avium</name>
    <dbReference type="NCBI Taxonomy" id="1903704"/>
    <lineage>
        <taxon>Bacteria</taxon>
        <taxon>Bacillati</taxon>
        <taxon>Bacillota</taxon>
        <taxon>Bacilli</taxon>
        <taxon>Bacillales</taxon>
        <taxon>Alicyclobacillaceae</taxon>
        <taxon>Tumebacillus</taxon>
    </lineage>
</organism>